<evidence type="ECO:0000256" key="5">
    <source>
        <dbReference type="ARBA" id="ARBA00022917"/>
    </source>
</evidence>
<dbReference type="CDD" id="cd00806">
    <property type="entry name" value="TrpRS_core"/>
    <property type="match status" value="1"/>
</dbReference>
<feature type="binding site" evidence="8">
    <location>
        <begin position="8"/>
        <end position="10"/>
    </location>
    <ligand>
        <name>ATP</name>
        <dbReference type="ChEBI" id="CHEBI:30616"/>
    </ligand>
</feature>
<comment type="caution">
    <text evidence="8">Lacks conserved residue(s) required for the propagation of feature annotation.</text>
</comment>
<feature type="binding site" evidence="8">
    <location>
        <begin position="16"/>
        <end position="17"/>
    </location>
    <ligand>
        <name>ATP</name>
        <dbReference type="ChEBI" id="CHEBI:30616"/>
    </ligand>
</feature>
<keyword evidence="2 8" id="KW-0436">Ligase</keyword>
<feature type="short sequence motif" description="'HIGH' region" evidence="8">
    <location>
        <begin position="9"/>
        <end position="17"/>
    </location>
</feature>
<name>A0ABU3Q9C6_9SPHN</name>
<dbReference type="Gene3D" id="1.10.240.10">
    <property type="entry name" value="Tyrosyl-Transfer RNA Synthetase"/>
    <property type="match status" value="1"/>
</dbReference>
<evidence type="ECO:0000256" key="1">
    <source>
        <dbReference type="ARBA" id="ARBA00005594"/>
    </source>
</evidence>
<dbReference type="InterPro" id="IPR050203">
    <property type="entry name" value="Trp-tRNA_synthetase"/>
</dbReference>
<dbReference type="PANTHER" id="PTHR43766:SF1">
    <property type="entry name" value="TRYPTOPHAN--TRNA LIGASE, MITOCHONDRIAL"/>
    <property type="match status" value="1"/>
</dbReference>
<comment type="similarity">
    <text evidence="1 8 9">Belongs to the class-I aminoacyl-tRNA synthetase family.</text>
</comment>
<organism evidence="10 11">
    <name type="scientific">Sphingosinicella rhizophila</name>
    <dbReference type="NCBI Taxonomy" id="3050082"/>
    <lineage>
        <taxon>Bacteria</taxon>
        <taxon>Pseudomonadati</taxon>
        <taxon>Pseudomonadota</taxon>
        <taxon>Alphaproteobacteria</taxon>
        <taxon>Sphingomonadales</taxon>
        <taxon>Sphingosinicellaceae</taxon>
        <taxon>Sphingosinicella</taxon>
    </lineage>
</organism>
<evidence type="ECO:0000256" key="2">
    <source>
        <dbReference type="ARBA" id="ARBA00022598"/>
    </source>
</evidence>
<dbReference type="PROSITE" id="PS00178">
    <property type="entry name" value="AA_TRNA_LIGASE_I"/>
    <property type="match status" value="1"/>
</dbReference>
<keyword evidence="6 8" id="KW-0030">Aminoacyl-tRNA synthetase</keyword>
<evidence type="ECO:0000256" key="9">
    <source>
        <dbReference type="RuleBase" id="RU363036"/>
    </source>
</evidence>
<dbReference type="EC" id="6.1.1.2" evidence="8"/>
<evidence type="ECO:0000256" key="6">
    <source>
        <dbReference type="ARBA" id="ARBA00023146"/>
    </source>
</evidence>
<dbReference type="InterPro" id="IPR024109">
    <property type="entry name" value="Trp-tRNA-ligase_bac-type"/>
</dbReference>
<sequence>MRFVSGLQPTGTLHLGNYLGAVRQWVTLQDEGECVFILADLHAITVDADPARLVASVREMTAALLAAGIDPARSILFNHSRVPAHPELAWILSCTARMGWLNRMSQFKEISGKNREGASVGLYAYPMLQAADILLYRATHVPVGRDQKQHVELGRDVAAKFNADFGVQLFTLPEALVAEETGQIMSLRNGNARMSKSDPSDMSRINLTDDDDLIVQKIRKAKTDAEPLPDNVDALTNRPEALNLVRLHAALSGRASDQVLEEFAGQGFGTFKPVLAELMVEALRPIRQRIEQLREEPAHLDSILAQGAERAAAEAGPMLEGAYEAVGLGR</sequence>
<evidence type="ECO:0000313" key="10">
    <source>
        <dbReference type="EMBL" id="MDT9599994.1"/>
    </source>
</evidence>
<dbReference type="Pfam" id="PF00579">
    <property type="entry name" value="tRNA-synt_1b"/>
    <property type="match status" value="1"/>
</dbReference>
<dbReference type="Gene3D" id="3.40.50.620">
    <property type="entry name" value="HUPs"/>
    <property type="match status" value="1"/>
</dbReference>
<proteinExistence type="inferred from homology"/>
<dbReference type="HAMAP" id="MF_00140_B">
    <property type="entry name" value="Trp_tRNA_synth_B"/>
    <property type="match status" value="1"/>
</dbReference>
<comment type="subunit">
    <text evidence="8">Homodimer.</text>
</comment>
<feature type="binding site" evidence="8">
    <location>
        <position position="184"/>
    </location>
    <ligand>
        <name>ATP</name>
        <dbReference type="ChEBI" id="CHEBI:30616"/>
    </ligand>
</feature>
<dbReference type="GO" id="GO:0004830">
    <property type="term" value="F:tryptophan-tRNA ligase activity"/>
    <property type="evidence" value="ECO:0007669"/>
    <property type="project" value="UniProtKB-EC"/>
</dbReference>
<keyword evidence="3 8" id="KW-0547">Nucleotide-binding</keyword>
<dbReference type="PRINTS" id="PR01039">
    <property type="entry name" value="TRNASYNTHTRP"/>
</dbReference>
<feature type="binding site" evidence="8">
    <location>
        <position position="132"/>
    </location>
    <ligand>
        <name>L-tryptophan</name>
        <dbReference type="ChEBI" id="CHEBI:57912"/>
    </ligand>
</feature>
<accession>A0ABU3Q9C6</accession>
<dbReference type="PANTHER" id="PTHR43766">
    <property type="entry name" value="TRYPTOPHAN--TRNA LIGASE, MITOCHONDRIAL"/>
    <property type="match status" value="1"/>
</dbReference>
<gene>
    <name evidence="8 10" type="primary">trpS</name>
    <name evidence="10" type="ORF">RQX22_13610</name>
</gene>
<dbReference type="Proteomes" id="UP001259572">
    <property type="component" value="Unassembled WGS sequence"/>
</dbReference>
<evidence type="ECO:0000313" key="11">
    <source>
        <dbReference type="Proteomes" id="UP001259572"/>
    </source>
</evidence>
<dbReference type="RefSeq" id="WP_315727087.1">
    <property type="nucleotide sequence ID" value="NZ_JAVUPU010000006.1"/>
</dbReference>
<dbReference type="SUPFAM" id="SSF52374">
    <property type="entry name" value="Nucleotidylyl transferase"/>
    <property type="match status" value="1"/>
</dbReference>
<dbReference type="InterPro" id="IPR014729">
    <property type="entry name" value="Rossmann-like_a/b/a_fold"/>
</dbReference>
<evidence type="ECO:0000256" key="8">
    <source>
        <dbReference type="HAMAP-Rule" id="MF_00140"/>
    </source>
</evidence>
<keyword evidence="5 8" id="KW-0648">Protein biosynthesis</keyword>
<comment type="caution">
    <text evidence="10">The sequence shown here is derived from an EMBL/GenBank/DDBJ whole genome shotgun (WGS) entry which is preliminary data.</text>
</comment>
<dbReference type="EMBL" id="JAVUPU010000006">
    <property type="protein sequence ID" value="MDT9599994.1"/>
    <property type="molecule type" value="Genomic_DNA"/>
</dbReference>
<dbReference type="InterPro" id="IPR001412">
    <property type="entry name" value="aa-tRNA-synth_I_CS"/>
</dbReference>
<keyword evidence="4 8" id="KW-0067">ATP-binding</keyword>
<dbReference type="InterPro" id="IPR002306">
    <property type="entry name" value="Trp-tRNA-ligase"/>
</dbReference>
<feature type="binding site" evidence="8">
    <location>
        <begin position="144"/>
        <end position="146"/>
    </location>
    <ligand>
        <name>ATP</name>
        <dbReference type="ChEBI" id="CHEBI:30616"/>
    </ligand>
</feature>
<comment type="function">
    <text evidence="8">Catalyzes the attachment of tryptophan to tRNA(Trp).</text>
</comment>
<keyword evidence="11" id="KW-1185">Reference proteome</keyword>
<comment type="subcellular location">
    <subcellularLocation>
        <location evidence="8">Cytoplasm</location>
    </subcellularLocation>
</comment>
<dbReference type="NCBIfam" id="TIGR00233">
    <property type="entry name" value="trpS"/>
    <property type="match status" value="1"/>
</dbReference>
<reference evidence="10 11" key="1">
    <citation type="submission" date="2023-05" db="EMBL/GenBank/DDBJ databases">
        <authorList>
            <person name="Guo Y."/>
        </authorList>
    </citation>
    <scope>NUCLEOTIDE SEQUENCE [LARGE SCALE GENOMIC DNA]</scope>
    <source>
        <strain evidence="10 11">GR2756</strain>
    </source>
</reference>
<evidence type="ECO:0000256" key="3">
    <source>
        <dbReference type="ARBA" id="ARBA00022741"/>
    </source>
</evidence>
<comment type="catalytic activity">
    <reaction evidence="7 8">
        <text>tRNA(Trp) + L-tryptophan + ATP = L-tryptophyl-tRNA(Trp) + AMP + diphosphate + H(+)</text>
        <dbReference type="Rhea" id="RHEA:24080"/>
        <dbReference type="Rhea" id="RHEA-COMP:9671"/>
        <dbReference type="Rhea" id="RHEA-COMP:9705"/>
        <dbReference type="ChEBI" id="CHEBI:15378"/>
        <dbReference type="ChEBI" id="CHEBI:30616"/>
        <dbReference type="ChEBI" id="CHEBI:33019"/>
        <dbReference type="ChEBI" id="CHEBI:57912"/>
        <dbReference type="ChEBI" id="CHEBI:78442"/>
        <dbReference type="ChEBI" id="CHEBI:78535"/>
        <dbReference type="ChEBI" id="CHEBI:456215"/>
        <dbReference type="EC" id="6.1.1.2"/>
    </reaction>
</comment>
<evidence type="ECO:0000256" key="4">
    <source>
        <dbReference type="ARBA" id="ARBA00022840"/>
    </source>
</evidence>
<protein>
    <recommendedName>
        <fullName evidence="8">Tryptophan--tRNA ligase</fullName>
        <ecNumber evidence="8">6.1.1.2</ecNumber>
    </recommendedName>
    <alternativeName>
        <fullName evidence="8">Tryptophanyl-tRNA synthetase</fullName>
        <shortName evidence="8">TrpRS</shortName>
    </alternativeName>
</protein>
<keyword evidence="8" id="KW-0963">Cytoplasm</keyword>
<dbReference type="InterPro" id="IPR002305">
    <property type="entry name" value="aa-tRNA-synth_Ic"/>
</dbReference>
<evidence type="ECO:0000256" key="7">
    <source>
        <dbReference type="ARBA" id="ARBA00049929"/>
    </source>
</evidence>